<sequence>MPPAHRGPTGSPMDRWTDASPTAISSGFRTAMSLGPQPRLNFDVPTSNLSQSMTPNNFNTDDDEEDDDDDDADTASPANTTGKKANGKGAKGKKNGAGGAAAAKGKDARAAQHRKEQNRAAQREFRQRKQQYIRALEARVELLSSDHDTQVNRLRFALRHLLAENNTLRGMVGSLAHFIGKRSIGGCLAEAGMSREMLETTMNSSSEKLMSEAWANWPGAGECEALKQIRKESNIPAEGLPESKLASYFRESNSSKAGQEIAAAGPEAPASDKKKRPTDDAASKTSKRKRKTADETVMTASAPGSTTTGTSPDASSPSTRANAAVAHSPFAPSAQTSSSGGLDLNWQQQQQHLQQQQQVQQQQASYALPTQFWQPSPAGLGRQYGNDVDSTFAQTLLGGGNADLSTLAALFPSEAAMNQSLFSPSDAPPFNGLGAGSSRGDTGGGLSDSNAASNYNFLAPINFGPPTSAIGQGVAGSVAGSTMAVRDSQHGSTVLMPSTATGGVETLLLPSGAPSPPEHVQALRRRSARVIAQVNRIWAKRGATHFLDLSKGHQLDDDDVRYIEQQEVCNPHIKLAFVRLPNGWDEGDLDRQREVSGSPKTASPYDTESKADNFVRLSYHVYNHRLNPNYTLPSILKPTPLQLSTPHDQAIDALPWPAIRDKLIQMPNLETHSVIIDLVRFLSPRDGDVHSEKNWVLTLPFFVRYPQLADATILANTNAQRKATGEPEVTMDEVWEQHRSFQEYTQAKLKEI</sequence>
<dbReference type="CDD" id="cd14688">
    <property type="entry name" value="bZIP_YAP"/>
    <property type="match status" value="1"/>
</dbReference>
<dbReference type="GeneID" id="40726822"/>
<feature type="compositionally biased region" description="Basic and acidic residues" evidence="1">
    <location>
        <begin position="104"/>
        <end position="126"/>
    </location>
</feature>
<evidence type="ECO:0000256" key="1">
    <source>
        <dbReference type="SAM" id="MobiDB-lite"/>
    </source>
</evidence>
<comment type="caution">
    <text evidence="3">The sequence shown here is derived from an EMBL/GenBank/DDBJ whole genome shotgun (WGS) entry which is preliminary data.</text>
</comment>
<dbReference type="InterPro" id="IPR021833">
    <property type="entry name" value="DUF3425"/>
</dbReference>
<evidence type="ECO:0000313" key="4">
    <source>
        <dbReference type="Proteomes" id="UP000306050"/>
    </source>
</evidence>
<organism evidence="3 4">
    <name type="scientific">Sporisorium graminicola</name>
    <dbReference type="NCBI Taxonomy" id="280036"/>
    <lineage>
        <taxon>Eukaryota</taxon>
        <taxon>Fungi</taxon>
        <taxon>Dikarya</taxon>
        <taxon>Basidiomycota</taxon>
        <taxon>Ustilaginomycotina</taxon>
        <taxon>Ustilaginomycetes</taxon>
        <taxon>Ustilaginales</taxon>
        <taxon>Ustilaginaceae</taxon>
        <taxon>Sporisorium</taxon>
    </lineage>
</organism>
<feature type="domain" description="BZIP" evidence="2">
    <location>
        <begin position="114"/>
        <end position="128"/>
    </location>
</feature>
<dbReference type="Proteomes" id="UP000306050">
    <property type="component" value="Chromosome SGRAM_22"/>
</dbReference>
<dbReference type="EMBL" id="SRRM01000014">
    <property type="protein sequence ID" value="TKY87250.1"/>
    <property type="molecule type" value="Genomic_DNA"/>
</dbReference>
<dbReference type="SMART" id="SM00338">
    <property type="entry name" value="BRLZ"/>
    <property type="match status" value="1"/>
</dbReference>
<dbReference type="SUPFAM" id="SSF57959">
    <property type="entry name" value="Leucine zipper domain"/>
    <property type="match status" value="1"/>
</dbReference>
<dbReference type="AlphaFoldDB" id="A0A4U7KS35"/>
<feature type="compositionally biased region" description="Acidic residues" evidence="1">
    <location>
        <begin position="60"/>
        <end position="73"/>
    </location>
</feature>
<feature type="compositionally biased region" description="Gly residues" evidence="1">
    <location>
        <begin position="433"/>
        <end position="446"/>
    </location>
</feature>
<dbReference type="PROSITE" id="PS00036">
    <property type="entry name" value="BZIP_BASIC"/>
    <property type="match status" value="1"/>
</dbReference>
<dbReference type="OrthoDB" id="2245989at2759"/>
<feature type="compositionally biased region" description="Low complexity" evidence="1">
    <location>
        <begin position="299"/>
        <end position="319"/>
    </location>
</feature>
<keyword evidence="4" id="KW-1185">Reference proteome</keyword>
<dbReference type="InterPro" id="IPR004827">
    <property type="entry name" value="bZIP"/>
</dbReference>
<dbReference type="Pfam" id="PF00170">
    <property type="entry name" value="bZIP_1"/>
    <property type="match status" value="1"/>
</dbReference>
<feature type="region of interest" description="Disordered" evidence="1">
    <location>
        <begin position="256"/>
        <end position="342"/>
    </location>
</feature>
<feature type="compositionally biased region" description="Polar residues" evidence="1">
    <location>
        <begin position="19"/>
        <end position="28"/>
    </location>
</feature>
<dbReference type="PANTHER" id="PTHR38116:SF9">
    <property type="entry name" value="BZIP DOMAIN-CONTAINING PROTEIN"/>
    <property type="match status" value="1"/>
</dbReference>
<dbReference type="KEGG" id="sgra:EX895_003927"/>
<gene>
    <name evidence="3" type="ORF">EX895_003927</name>
</gene>
<reference evidence="3 4" key="1">
    <citation type="submission" date="2019-05" db="EMBL/GenBank/DDBJ databases">
        <title>Sporisorium graminicola CBS 10092 draft sequencing and annotation.</title>
        <authorList>
            <person name="Solano-Gonzalez S."/>
            <person name="Caddick M.X."/>
            <person name="Darby A."/>
        </authorList>
    </citation>
    <scope>NUCLEOTIDE SEQUENCE [LARGE SCALE GENOMIC DNA]</scope>
    <source>
        <strain evidence="3 4">CBS 10092</strain>
    </source>
</reference>
<dbReference type="Gene3D" id="1.20.5.170">
    <property type="match status" value="1"/>
</dbReference>
<evidence type="ECO:0000259" key="2">
    <source>
        <dbReference type="PROSITE" id="PS00036"/>
    </source>
</evidence>
<name>A0A4U7KS35_9BASI</name>
<dbReference type="InterPro" id="IPR046347">
    <property type="entry name" value="bZIP_sf"/>
</dbReference>
<evidence type="ECO:0000313" key="3">
    <source>
        <dbReference type="EMBL" id="TKY87250.1"/>
    </source>
</evidence>
<accession>A0A4U7KS35</accession>
<dbReference type="RefSeq" id="XP_029739235.1">
    <property type="nucleotide sequence ID" value="XM_029884525.1"/>
</dbReference>
<dbReference type="Pfam" id="PF11905">
    <property type="entry name" value="DUF3425"/>
    <property type="match status" value="1"/>
</dbReference>
<dbReference type="PANTHER" id="PTHR38116">
    <property type="entry name" value="CHROMOSOME 7, WHOLE GENOME SHOTGUN SEQUENCE"/>
    <property type="match status" value="1"/>
</dbReference>
<feature type="compositionally biased region" description="Polar residues" evidence="1">
    <location>
        <begin position="44"/>
        <end position="59"/>
    </location>
</feature>
<proteinExistence type="predicted"/>
<feature type="region of interest" description="Disordered" evidence="1">
    <location>
        <begin position="1"/>
        <end position="126"/>
    </location>
</feature>
<feature type="compositionally biased region" description="Low complexity" evidence="1">
    <location>
        <begin position="74"/>
        <end position="88"/>
    </location>
</feature>
<protein>
    <recommendedName>
        <fullName evidence="2">BZIP domain-containing protein</fullName>
    </recommendedName>
</protein>
<dbReference type="GO" id="GO:0003700">
    <property type="term" value="F:DNA-binding transcription factor activity"/>
    <property type="evidence" value="ECO:0007669"/>
    <property type="project" value="InterPro"/>
</dbReference>
<feature type="region of interest" description="Disordered" evidence="1">
    <location>
        <begin position="427"/>
        <end position="447"/>
    </location>
</feature>